<accession>A0ABR6X2Y2</accession>
<name>A0ABR6X2Y2_9BURK</name>
<evidence type="ECO:0000313" key="2">
    <source>
        <dbReference type="EMBL" id="MBC3807319.1"/>
    </source>
</evidence>
<evidence type="ECO:0000313" key="3">
    <source>
        <dbReference type="Proteomes" id="UP000648257"/>
    </source>
</evidence>
<keyword evidence="1" id="KW-1133">Transmembrane helix</keyword>
<organism evidence="2 3">
    <name type="scientific">Undibacterium seohonense</name>
    <dbReference type="NCBI Taxonomy" id="1344950"/>
    <lineage>
        <taxon>Bacteria</taxon>
        <taxon>Pseudomonadati</taxon>
        <taxon>Pseudomonadota</taxon>
        <taxon>Betaproteobacteria</taxon>
        <taxon>Burkholderiales</taxon>
        <taxon>Oxalobacteraceae</taxon>
        <taxon>Undibacterium</taxon>
    </lineage>
</organism>
<keyword evidence="1" id="KW-0812">Transmembrane</keyword>
<sequence>MKDSNKQYLYSVLRQAWQELRVMGTKAGQVLMRTPLPRILMLCIGLALLITLIPLILTLFVIFMLVKLLLLVVMINVRKNKVSNVHAEQSQRSWSYKDMDDVEDAQLVRIEQINYRRNDQ</sequence>
<dbReference type="Proteomes" id="UP000648257">
    <property type="component" value="Unassembled WGS sequence"/>
</dbReference>
<protein>
    <recommendedName>
        <fullName evidence="4">DUF3742 family protein</fullName>
    </recommendedName>
</protein>
<comment type="caution">
    <text evidence="2">The sequence shown here is derived from an EMBL/GenBank/DDBJ whole genome shotgun (WGS) entry which is preliminary data.</text>
</comment>
<proteinExistence type="predicted"/>
<dbReference type="EMBL" id="JACOFW010000007">
    <property type="protein sequence ID" value="MBC3807319.1"/>
    <property type="molecule type" value="Genomic_DNA"/>
</dbReference>
<evidence type="ECO:0000256" key="1">
    <source>
        <dbReference type="SAM" id="Phobius"/>
    </source>
</evidence>
<keyword evidence="1" id="KW-0472">Membrane</keyword>
<feature type="transmembrane region" description="Helical" evidence="1">
    <location>
        <begin position="39"/>
        <end position="72"/>
    </location>
</feature>
<dbReference type="RefSeq" id="WP_186922410.1">
    <property type="nucleotide sequence ID" value="NZ_JACOFW010000007.1"/>
</dbReference>
<keyword evidence="3" id="KW-1185">Reference proteome</keyword>
<evidence type="ECO:0008006" key="4">
    <source>
        <dbReference type="Google" id="ProtNLM"/>
    </source>
</evidence>
<reference evidence="2 3" key="1">
    <citation type="submission" date="2020-08" db="EMBL/GenBank/DDBJ databases">
        <title>Novel species isolated from subtropical streams in China.</title>
        <authorList>
            <person name="Lu H."/>
        </authorList>
    </citation>
    <scope>NUCLEOTIDE SEQUENCE [LARGE SCALE GENOMIC DNA]</scope>
    <source>
        <strain evidence="2 3">KACC 16656</strain>
    </source>
</reference>
<gene>
    <name evidence="2" type="ORF">H8K52_08180</name>
</gene>